<dbReference type="SMART" id="SM00100">
    <property type="entry name" value="cNMP"/>
    <property type="match status" value="1"/>
</dbReference>
<protein>
    <recommendedName>
        <fullName evidence="1">Cyclic nucleotide-binding domain-containing protein</fullName>
    </recommendedName>
</protein>
<accession>A0A2W5TAD2</accession>
<dbReference type="Proteomes" id="UP000249061">
    <property type="component" value="Unassembled WGS sequence"/>
</dbReference>
<dbReference type="CDD" id="cd00038">
    <property type="entry name" value="CAP_ED"/>
    <property type="match status" value="1"/>
</dbReference>
<dbReference type="InterPro" id="IPR018490">
    <property type="entry name" value="cNMP-bd_dom_sf"/>
</dbReference>
<comment type="caution">
    <text evidence="2">The sequence shown here is derived from an EMBL/GenBank/DDBJ whole genome shotgun (WGS) entry which is preliminary data.</text>
</comment>
<evidence type="ECO:0000259" key="1">
    <source>
        <dbReference type="PROSITE" id="PS50042"/>
    </source>
</evidence>
<dbReference type="InterPro" id="IPR000595">
    <property type="entry name" value="cNMP-bd_dom"/>
</dbReference>
<dbReference type="InterPro" id="IPR014710">
    <property type="entry name" value="RmlC-like_jellyroll"/>
</dbReference>
<dbReference type="SUPFAM" id="SSF51206">
    <property type="entry name" value="cAMP-binding domain-like"/>
    <property type="match status" value="1"/>
</dbReference>
<evidence type="ECO:0000313" key="3">
    <source>
        <dbReference type="Proteomes" id="UP000249061"/>
    </source>
</evidence>
<feature type="domain" description="Cyclic nucleotide-binding" evidence="1">
    <location>
        <begin position="37"/>
        <end position="121"/>
    </location>
</feature>
<reference evidence="2 3" key="1">
    <citation type="submission" date="2017-08" db="EMBL/GenBank/DDBJ databases">
        <title>Infants hospitalized years apart are colonized by the same room-sourced microbial strains.</title>
        <authorList>
            <person name="Brooks B."/>
            <person name="Olm M.R."/>
            <person name="Firek B.A."/>
            <person name="Baker R."/>
            <person name="Thomas B.C."/>
            <person name="Morowitz M.J."/>
            <person name="Banfield J.F."/>
        </authorList>
    </citation>
    <scope>NUCLEOTIDE SEQUENCE [LARGE SCALE GENOMIC DNA]</scope>
    <source>
        <strain evidence="2">S2_003_000_R2_14</strain>
    </source>
</reference>
<dbReference type="AlphaFoldDB" id="A0A2W5TAD2"/>
<dbReference type="Gene3D" id="2.60.120.10">
    <property type="entry name" value="Jelly Rolls"/>
    <property type="match status" value="1"/>
</dbReference>
<dbReference type="EMBL" id="QFQP01000025">
    <property type="protein sequence ID" value="PZR08385.1"/>
    <property type="molecule type" value="Genomic_DNA"/>
</dbReference>
<evidence type="ECO:0000313" key="2">
    <source>
        <dbReference type="EMBL" id="PZR08385.1"/>
    </source>
</evidence>
<dbReference type="Pfam" id="PF00027">
    <property type="entry name" value="cNMP_binding"/>
    <property type="match status" value="1"/>
</dbReference>
<gene>
    <name evidence="2" type="ORF">DI536_24710</name>
</gene>
<name>A0A2W5TAD2_9BACT</name>
<dbReference type="PROSITE" id="PS50042">
    <property type="entry name" value="CNMP_BINDING_3"/>
    <property type="match status" value="1"/>
</dbReference>
<organism evidence="2 3">
    <name type="scientific">Archangium gephyra</name>
    <dbReference type="NCBI Taxonomy" id="48"/>
    <lineage>
        <taxon>Bacteria</taxon>
        <taxon>Pseudomonadati</taxon>
        <taxon>Myxococcota</taxon>
        <taxon>Myxococcia</taxon>
        <taxon>Myxococcales</taxon>
        <taxon>Cystobacterineae</taxon>
        <taxon>Archangiaceae</taxon>
        <taxon>Archangium</taxon>
    </lineage>
</organism>
<proteinExistence type="predicted"/>
<sequence length="153" mass="16421">MSTPVVRVELKRANAAEVVGSDAALRELPVVKALGAKLLEQGVLRRFAPQSVLWQQGEEGGSLLLVVAGAARILARRDKDNAEIGTAQKGDVLGESEALGGTRRKYSVVALQQLDVIELDRFAVSPTLAAVLQGFVSTRGKALDELSDFLNRW</sequence>